<dbReference type="InterPro" id="IPR028098">
    <property type="entry name" value="Glyco_trans_4-like_N"/>
</dbReference>
<accession>A0A927C172</accession>
<feature type="domain" description="Glycosyl transferase family 1" evidence="1">
    <location>
        <begin position="182"/>
        <end position="350"/>
    </location>
</feature>
<evidence type="ECO:0000313" key="3">
    <source>
        <dbReference type="EMBL" id="MBD2859378.1"/>
    </source>
</evidence>
<dbReference type="InterPro" id="IPR050194">
    <property type="entry name" value="Glycosyltransferase_grp1"/>
</dbReference>
<dbReference type="EMBL" id="JACXLD010000005">
    <property type="protein sequence ID" value="MBD2859378.1"/>
    <property type="molecule type" value="Genomic_DNA"/>
</dbReference>
<dbReference type="PANTHER" id="PTHR45947">
    <property type="entry name" value="SULFOQUINOVOSYL TRANSFERASE SQD2"/>
    <property type="match status" value="1"/>
</dbReference>
<sequence length="374" mass="41301">MNILISTQNFPPSAGGIQNYVYELALALHHRGAVVEVLCDAPKHEGQIAFDENLPIKVERVSGIKWFRRRKKAKRVEQWLKQPGQDKVLLCDSWKSLELINDSGLENCIVACLAHGMEFPAQPSPKRLERISAALQKADLVLANSSFTAERVKPFSPPKNSLQILLPGVSLPEPASTQDRDWAQNLTAEKSPVLITVGRLEQRKGQDKIIEIMPRVLQDYPDAVYLVAGSGPTEEALKEQVENLDLGKSVIFCGRVNDSQKSALLERSDLFLMPCRAVGDSVEGFGLVYLEAAMFGKASLAGRVGGAVDAVLDGETGLLCDGDNPIDVERVLRKMLSDPDACRELGQRAKVRAEQQFLWRNVAENILNLINRVK</sequence>
<dbReference type="SUPFAM" id="SSF53756">
    <property type="entry name" value="UDP-Glycosyltransferase/glycogen phosphorylase"/>
    <property type="match status" value="1"/>
</dbReference>
<dbReference type="Proteomes" id="UP000610558">
    <property type="component" value="Unassembled WGS sequence"/>
</dbReference>
<dbReference type="Pfam" id="PF13439">
    <property type="entry name" value="Glyco_transf_4"/>
    <property type="match status" value="1"/>
</dbReference>
<evidence type="ECO:0000313" key="4">
    <source>
        <dbReference type="Proteomes" id="UP000610558"/>
    </source>
</evidence>
<keyword evidence="4" id="KW-1185">Reference proteome</keyword>
<dbReference type="GO" id="GO:0016758">
    <property type="term" value="F:hexosyltransferase activity"/>
    <property type="evidence" value="ECO:0007669"/>
    <property type="project" value="TreeGrafter"/>
</dbReference>
<dbReference type="Pfam" id="PF00534">
    <property type="entry name" value="Glycos_transf_1"/>
    <property type="match status" value="1"/>
</dbReference>
<gene>
    <name evidence="3" type="ORF">IB286_10215</name>
</gene>
<dbReference type="CDD" id="cd03801">
    <property type="entry name" value="GT4_PimA-like"/>
    <property type="match status" value="1"/>
</dbReference>
<proteinExistence type="predicted"/>
<evidence type="ECO:0000259" key="2">
    <source>
        <dbReference type="Pfam" id="PF13439"/>
    </source>
</evidence>
<dbReference type="PANTHER" id="PTHR45947:SF3">
    <property type="entry name" value="SULFOQUINOVOSYL TRANSFERASE SQD2"/>
    <property type="match status" value="1"/>
</dbReference>
<name>A0A927C172_9GAMM</name>
<comment type="caution">
    <text evidence="3">The sequence shown here is derived from an EMBL/GenBank/DDBJ whole genome shotgun (WGS) entry which is preliminary data.</text>
</comment>
<feature type="domain" description="Glycosyltransferase subfamily 4-like N-terminal" evidence="2">
    <location>
        <begin position="15"/>
        <end position="170"/>
    </location>
</feature>
<organism evidence="3 4">
    <name type="scientific">Spongiibacter pelagi</name>
    <dbReference type="NCBI Taxonomy" id="2760804"/>
    <lineage>
        <taxon>Bacteria</taxon>
        <taxon>Pseudomonadati</taxon>
        <taxon>Pseudomonadota</taxon>
        <taxon>Gammaproteobacteria</taxon>
        <taxon>Cellvibrionales</taxon>
        <taxon>Spongiibacteraceae</taxon>
        <taxon>Spongiibacter</taxon>
    </lineage>
</organism>
<dbReference type="AlphaFoldDB" id="A0A927C172"/>
<dbReference type="InterPro" id="IPR001296">
    <property type="entry name" value="Glyco_trans_1"/>
</dbReference>
<dbReference type="Gene3D" id="3.40.50.2000">
    <property type="entry name" value="Glycogen Phosphorylase B"/>
    <property type="match status" value="2"/>
</dbReference>
<reference evidence="3" key="1">
    <citation type="submission" date="2020-09" db="EMBL/GenBank/DDBJ databases">
        <authorList>
            <person name="Yoon J.-W."/>
        </authorList>
    </citation>
    <scope>NUCLEOTIDE SEQUENCE</scope>
    <source>
        <strain evidence="3">KMU-158</strain>
    </source>
</reference>
<protein>
    <submittedName>
        <fullName evidence="3">Glycosyltransferase family 4 protein</fullName>
    </submittedName>
</protein>
<dbReference type="RefSeq" id="WP_190765168.1">
    <property type="nucleotide sequence ID" value="NZ_JACXLD010000005.1"/>
</dbReference>
<evidence type="ECO:0000259" key="1">
    <source>
        <dbReference type="Pfam" id="PF00534"/>
    </source>
</evidence>